<feature type="transmembrane region" description="Helical" evidence="3">
    <location>
        <begin position="55"/>
        <end position="72"/>
    </location>
</feature>
<evidence type="ECO:0000256" key="3">
    <source>
        <dbReference type="SAM" id="Phobius"/>
    </source>
</evidence>
<reference evidence="4" key="1">
    <citation type="submission" date="2021-09" db="EMBL/GenBank/DDBJ databases">
        <authorList>
            <consortium name="Pathogen Informatics"/>
        </authorList>
    </citation>
    <scope>NUCLEOTIDE SEQUENCE</scope>
</reference>
<proteinExistence type="predicted"/>
<gene>
    <name evidence="4" type="ORF">CJOHNSTONI_LOCUS8277</name>
</gene>
<sequence length="691" mass="77581">MTKIFALSSNVKEGDEPKKLEGIKISSTTPQAAFYPVTLPISSIVAKKRCGTSHIAIILLSLITISFIFYVIPDFFYKKVHHLVSNEVTVSGSTSSWIQRPGRHHVAEEDTRIIPKLDSSNVPEKMNRIMDQNVDMMQNNRITEKHDGEVTTNDGARMKQSDDLIPNRFEAMKAIATLLKIPGVQKVAVVQNNGIVPDNMMMKPEIIPAEKRNNPDELSPSIILPATTLTQPQLPLAPQTEMKEWELVNYRRAIREWLLRREMFRRRMLAEMERERKMSEFIVGLQLQEPQELPQVEPQQSMLPIFPFAQMHPPAMMLMNNMQPLMEANQRNMPMIPMISPPMIIPRIPPMHPYMIPKQQPAIMPIKLMPPQMMNREEPIIQPVGSNPGKPSATPLLIRDDTINRLDLEQKKIPIPVPVVDQSIPMTLDGTPDRDTIFKELLSRAQMQQQMSQQNVLPAVMVPPLVSSVVPPAQINSDEIFRELQHRALRMQIEQDRLEAEQQAEKEKNVDTEIPVLMIADTFPRRPVETVEGQTSEEIAGATAAANIEATTMIGNSGNSSESLSTFNFFDKGIHENESTNSPDKEQEITMKNDGVKVEPEHSFEEDTLGDVSVAANEGVGLIVKPDNAAPQINFIQESTASETPINMDNISEEAQSKLLKPAVFQGESDAKNGDDMLGSPIKLLETPQIQ</sequence>
<keyword evidence="1" id="KW-0175">Coiled coil</keyword>
<evidence type="ECO:0000256" key="2">
    <source>
        <dbReference type="SAM" id="MobiDB-lite"/>
    </source>
</evidence>
<keyword evidence="3" id="KW-1133">Transmembrane helix</keyword>
<evidence type="ECO:0000313" key="5">
    <source>
        <dbReference type="Proteomes" id="UP000746747"/>
    </source>
</evidence>
<protein>
    <submittedName>
        <fullName evidence="4">Uncharacterized protein</fullName>
    </submittedName>
</protein>
<feature type="region of interest" description="Disordered" evidence="2">
    <location>
        <begin position="665"/>
        <end position="691"/>
    </location>
</feature>
<feature type="coiled-coil region" evidence="1">
    <location>
        <begin position="481"/>
        <end position="510"/>
    </location>
</feature>
<accession>A0A8J2M9P0</accession>
<comment type="caution">
    <text evidence="4">The sequence shown here is derived from an EMBL/GenBank/DDBJ whole genome shotgun (WGS) entry which is preliminary data.</text>
</comment>
<keyword evidence="3" id="KW-0472">Membrane</keyword>
<dbReference type="AlphaFoldDB" id="A0A8J2M9P0"/>
<dbReference type="Proteomes" id="UP000746747">
    <property type="component" value="Unassembled WGS sequence"/>
</dbReference>
<evidence type="ECO:0000313" key="4">
    <source>
        <dbReference type="EMBL" id="CAG9538582.1"/>
    </source>
</evidence>
<dbReference type="OrthoDB" id="5864063at2759"/>
<name>A0A8J2M9P0_9BILA</name>
<dbReference type="EMBL" id="CAKAEH010001676">
    <property type="protein sequence ID" value="CAG9538582.1"/>
    <property type="molecule type" value="Genomic_DNA"/>
</dbReference>
<keyword evidence="3" id="KW-0812">Transmembrane</keyword>
<keyword evidence="5" id="KW-1185">Reference proteome</keyword>
<organism evidence="4 5">
    <name type="scientific">Cercopithifilaria johnstoni</name>
    <dbReference type="NCBI Taxonomy" id="2874296"/>
    <lineage>
        <taxon>Eukaryota</taxon>
        <taxon>Metazoa</taxon>
        <taxon>Ecdysozoa</taxon>
        <taxon>Nematoda</taxon>
        <taxon>Chromadorea</taxon>
        <taxon>Rhabditida</taxon>
        <taxon>Spirurina</taxon>
        <taxon>Spiruromorpha</taxon>
        <taxon>Filarioidea</taxon>
        <taxon>Onchocercidae</taxon>
        <taxon>Cercopithifilaria</taxon>
    </lineage>
</organism>
<evidence type="ECO:0000256" key="1">
    <source>
        <dbReference type="SAM" id="Coils"/>
    </source>
</evidence>